<comment type="pathway">
    <text evidence="8">Amino-acid biosynthesis; L-histidine biosynthesis; L-histidine from 5-phospho-alpha-D-ribose 1-diphosphate: step 9/9.</text>
</comment>
<evidence type="ECO:0000256" key="1">
    <source>
        <dbReference type="ARBA" id="ARBA00003850"/>
    </source>
</evidence>
<dbReference type="GO" id="GO:0008270">
    <property type="term" value="F:zinc ion binding"/>
    <property type="evidence" value="ECO:0007669"/>
    <property type="project" value="UniProtKB-UniRule"/>
</dbReference>
<gene>
    <name evidence="8 15" type="primary">hisD</name>
    <name evidence="15" type="ORF">H8693_10475</name>
</gene>
<dbReference type="GO" id="GO:0051287">
    <property type="term" value="F:NAD binding"/>
    <property type="evidence" value="ECO:0007669"/>
    <property type="project" value="InterPro"/>
</dbReference>
<feature type="binding site" evidence="8 11">
    <location>
        <position position="126"/>
    </location>
    <ligand>
        <name>NAD(+)</name>
        <dbReference type="ChEBI" id="CHEBI:57540"/>
    </ligand>
</feature>
<evidence type="ECO:0000256" key="6">
    <source>
        <dbReference type="ARBA" id="ARBA00023002"/>
    </source>
</evidence>
<proteinExistence type="inferred from homology"/>
<sequence length="429" mass="46625">MIRLCGGDTKELKKRLLERGQGDCAAQQKAVDEILAAVKTRGDSALFAYTKRFDGFDVNETTLYVTEEEIQAAYETVDPALIEVVRESARNIEEYHARQKREGFALEKPGIRLSQIIRPLRRVGVYVPGGKASYPSSVLMNIIPAKVAGVEEILMASPADKNGKLPPLTLVAAREAGADKILKIGGAQAVAALAFGTESVPRVDKITGPGNIYVALAKKAVFGQVGIDMVAGPSEVLVIADDTSIPRFIAADFLSQAEHDEMAACILVTPSAAMADAVEAEIWRQAELLSKKETVFQSLENYGTIIVTKDMEEAADVANRIAPEHLELCMDDFEALLPRIQNAGSIFLGQYAPEPLGDYFAGTNHVLPTNGTARFSSPLSVDDFLKKSSTLYYDRDAFYQVYKKVEAFANAEGLTAHARSAAIRFEEET</sequence>
<feature type="binding site" evidence="8 13">
    <location>
        <position position="259"/>
    </location>
    <ligand>
        <name>Zn(2+)</name>
        <dbReference type="ChEBI" id="CHEBI:29105"/>
    </ligand>
</feature>
<dbReference type="Gene3D" id="1.20.5.1300">
    <property type="match status" value="1"/>
</dbReference>
<feature type="binding site" evidence="8 12">
    <location>
        <position position="358"/>
    </location>
    <ligand>
        <name>substrate</name>
    </ligand>
</feature>
<evidence type="ECO:0000256" key="10">
    <source>
        <dbReference type="PIRSR" id="PIRSR000099-1"/>
    </source>
</evidence>
<comment type="catalytic activity">
    <reaction evidence="7 8">
        <text>L-histidinol + 2 NAD(+) + H2O = L-histidine + 2 NADH + 3 H(+)</text>
        <dbReference type="Rhea" id="RHEA:20641"/>
        <dbReference type="ChEBI" id="CHEBI:15377"/>
        <dbReference type="ChEBI" id="CHEBI:15378"/>
        <dbReference type="ChEBI" id="CHEBI:57540"/>
        <dbReference type="ChEBI" id="CHEBI:57595"/>
        <dbReference type="ChEBI" id="CHEBI:57699"/>
        <dbReference type="ChEBI" id="CHEBI:57945"/>
        <dbReference type="EC" id="1.1.1.23"/>
    </reaction>
</comment>
<keyword evidence="5 8" id="KW-0862">Zinc</keyword>
<evidence type="ECO:0000256" key="7">
    <source>
        <dbReference type="ARBA" id="ARBA00049489"/>
    </source>
</evidence>
<dbReference type="SUPFAM" id="SSF53720">
    <property type="entry name" value="ALDH-like"/>
    <property type="match status" value="1"/>
</dbReference>
<keyword evidence="8" id="KW-0028">Amino-acid biosynthesis</keyword>
<dbReference type="AlphaFoldDB" id="A0A926DK76"/>
<feature type="binding site" evidence="8 12">
    <location>
        <position position="412"/>
    </location>
    <ligand>
        <name>substrate</name>
    </ligand>
</feature>
<evidence type="ECO:0000256" key="13">
    <source>
        <dbReference type="PIRSR" id="PIRSR000099-4"/>
    </source>
</evidence>
<evidence type="ECO:0000256" key="4">
    <source>
        <dbReference type="ARBA" id="ARBA00022723"/>
    </source>
</evidence>
<dbReference type="PANTHER" id="PTHR21256:SF2">
    <property type="entry name" value="HISTIDINE BIOSYNTHESIS TRIFUNCTIONAL PROTEIN"/>
    <property type="match status" value="1"/>
</dbReference>
<evidence type="ECO:0000256" key="11">
    <source>
        <dbReference type="PIRSR" id="PIRSR000099-2"/>
    </source>
</evidence>
<organism evidence="15 16">
    <name type="scientific">Guopingia tenuis</name>
    <dbReference type="NCBI Taxonomy" id="2763656"/>
    <lineage>
        <taxon>Bacteria</taxon>
        <taxon>Bacillati</taxon>
        <taxon>Bacillota</taxon>
        <taxon>Clostridia</taxon>
        <taxon>Christensenellales</taxon>
        <taxon>Christensenellaceae</taxon>
        <taxon>Guopingia</taxon>
    </lineage>
</organism>
<feature type="binding site" evidence="8 13">
    <location>
        <position position="417"/>
    </location>
    <ligand>
        <name>Zn(2+)</name>
        <dbReference type="ChEBI" id="CHEBI:29105"/>
    </ligand>
</feature>
<dbReference type="InterPro" id="IPR016161">
    <property type="entry name" value="Ald_DH/histidinol_DH"/>
</dbReference>
<dbReference type="CDD" id="cd06572">
    <property type="entry name" value="Histidinol_dh"/>
    <property type="match status" value="1"/>
</dbReference>
<evidence type="ECO:0000313" key="16">
    <source>
        <dbReference type="Proteomes" id="UP000617951"/>
    </source>
</evidence>
<feature type="binding site" evidence="8 11">
    <location>
        <position position="211"/>
    </location>
    <ligand>
        <name>NAD(+)</name>
        <dbReference type="ChEBI" id="CHEBI:57540"/>
    </ligand>
</feature>
<comment type="function">
    <text evidence="1 8">Catalyzes the sequential NAD-dependent oxidations of L-histidinol to L-histidinaldehyde and then to L-histidine.</text>
</comment>
<dbReference type="PRINTS" id="PR00083">
    <property type="entry name" value="HOLDHDRGNASE"/>
</dbReference>
<keyword evidence="16" id="KW-1185">Reference proteome</keyword>
<dbReference type="InterPro" id="IPR022695">
    <property type="entry name" value="Histidinol_DH_monofunct"/>
</dbReference>
<feature type="binding site" evidence="8 13">
    <location>
        <position position="256"/>
    </location>
    <ligand>
        <name>Zn(2+)</name>
        <dbReference type="ChEBI" id="CHEBI:29105"/>
    </ligand>
</feature>
<comment type="caution">
    <text evidence="15">The sequence shown here is derived from an EMBL/GenBank/DDBJ whole genome shotgun (WGS) entry which is preliminary data.</text>
</comment>
<feature type="binding site" evidence="8 12">
    <location>
        <position position="325"/>
    </location>
    <ligand>
        <name>substrate</name>
    </ligand>
</feature>
<feature type="binding site" evidence="8 12">
    <location>
        <position position="417"/>
    </location>
    <ligand>
        <name>substrate</name>
    </ligand>
</feature>
<dbReference type="FunFam" id="3.40.50.1980:FF:000001">
    <property type="entry name" value="Histidinol dehydrogenase"/>
    <property type="match status" value="1"/>
</dbReference>
<keyword evidence="8 11" id="KW-0520">NAD</keyword>
<keyword evidence="4 8" id="KW-0479">Metal-binding</keyword>
<evidence type="ECO:0000313" key="15">
    <source>
        <dbReference type="EMBL" id="MBC8539351.1"/>
    </source>
</evidence>
<dbReference type="InterPro" id="IPR012131">
    <property type="entry name" value="Hstdl_DH"/>
</dbReference>
<dbReference type="GO" id="GO:0004399">
    <property type="term" value="F:histidinol dehydrogenase activity"/>
    <property type="evidence" value="ECO:0007669"/>
    <property type="project" value="UniProtKB-UniRule"/>
</dbReference>
<feature type="binding site" evidence="8 12">
    <location>
        <position position="256"/>
    </location>
    <ligand>
        <name>substrate</name>
    </ligand>
</feature>
<keyword evidence="8" id="KW-0368">Histidine biosynthesis</keyword>
<name>A0A926DK76_9FIRM</name>
<dbReference type="GO" id="GO:0005829">
    <property type="term" value="C:cytosol"/>
    <property type="evidence" value="ECO:0007669"/>
    <property type="project" value="TreeGrafter"/>
</dbReference>
<feature type="binding site" evidence="8 13">
    <location>
        <position position="358"/>
    </location>
    <ligand>
        <name>Zn(2+)</name>
        <dbReference type="ChEBI" id="CHEBI:29105"/>
    </ligand>
</feature>
<evidence type="ECO:0000256" key="8">
    <source>
        <dbReference type="HAMAP-Rule" id="MF_01024"/>
    </source>
</evidence>
<dbReference type="PROSITE" id="PS00611">
    <property type="entry name" value="HISOL_DEHYDROGENASE"/>
    <property type="match status" value="1"/>
</dbReference>
<dbReference type="GO" id="GO:0000105">
    <property type="term" value="P:L-histidine biosynthetic process"/>
    <property type="evidence" value="ECO:0007669"/>
    <property type="project" value="UniProtKB-UniRule"/>
</dbReference>
<dbReference type="EC" id="1.1.1.23" evidence="3 8"/>
<evidence type="ECO:0000256" key="9">
    <source>
        <dbReference type="PIRNR" id="PIRNR000099"/>
    </source>
</evidence>
<feature type="binding site" evidence="8 11">
    <location>
        <position position="188"/>
    </location>
    <ligand>
        <name>NAD(+)</name>
        <dbReference type="ChEBI" id="CHEBI:57540"/>
    </ligand>
</feature>
<feature type="active site" description="Proton acceptor" evidence="8 10">
    <location>
        <position position="325"/>
    </location>
</feature>
<dbReference type="RefSeq" id="WP_249280932.1">
    <property type="nucleotide sequence ID" value="NZ_JACRSS010000006.1"/>
</dbReference>
<comment type="cofactor">
    <cofactor evidence="8 13">
        <name>Zn(2+)</name>
        <dbReference type="ChEBI" id="CHEBI:29105"/>
    </cofactor>
    <text evidence="8 13">Binds 1 zinc ion per subunit.</text>
</comment>
<feature type="binding site" evidence="8 12">
    <location>
        <position position="234"/>
    </location>
    <ligand>
        <name>substrate</name>
    </ligand>
</feature>
<evidence type="ECO:0000256" key="2">
    <source>
        <dbReference type="ARBA" id="ARBA00010178"/>
    </source>
</evidence>
<dbReference type="HAMAP" id="MF_01024">
    <property type="entry name" value="HisD"/>
    <property type="match status" value="1"/>
</dbReference>
<dbReference type="PANTHER" id="PTHR21256">
    <property type="entry name" value="HISTIDINOL DEHYDROGENASE HDH"/>
    <property type="match status" value="1"/>
</dbReference>
<dbReference type="Gene3D" id="3.40.50.1980">
    <property type="entry name" value="Nitrogenase molybdenum iron protein domain"/>
    <property type="match status" value="2"/>
</dbReference>
<accession>A0A926DK76</accession>
<feature type="binding site" evidence="8 12">
    <location>
        <position position="259"/>
    </location>
    <ligand>
        <name>substrate</name>
    </ligand>
</feature>
<evidence type="ECO:0000256" key="14">
    <source>
        <dbReference type="RuleBase" id="RU004175"/>
    </source>
</evidence>
<dbReference type="EMBL" id="JACRSS010000006">
    <property type="protein sequence ID" value="MBC8539351.1"/>
    <property type="molecule type" value="Genomic_DNA"/>
</dbReference>
<feature type="active site" description="Proton acceptor" evidence="8 10">
    <location>
        <position position="324"/>
    </location>
</feature>
<dbReference type="PIRSF" id="PIRSF000099">
    <property type="entry name" value="Histidinol_dh"/>
    <property type="match status" value="1"/>
</dbReference>
<dbReference type="InterPro" id="IPR001692">
    <property type="entry name" value="Histidinol_DH_CS"/>
</dbReference>
<keyword evidence="6 8" id="KW-0560">Oxidoreductase</keyword>
<evidence type="ECO:0000256" key="3">
    <source>
        <dbReference type="ARBA" id="ARBA00012965"/>
    </source>
</evidence>
<evidence type="ECO:0000256" key="12">
    <source>
        <dbReference type="PIRSR" id="PIRSR000099-3"/>
    </source>
</evidence>
<comment type="similarity">
    <text evidence="2 8 9 14">Belongs to the histidinol dehydrogenase family.</text>
</comment>
<protein>
    <recommendedName>
        <fullName evidence="3 8">Histidinol dehydrogenase</fullName>
        <shortName evidence="8">HDH</shortName>
        <ecNumber evidence="3 8">1.1.1.23</ecNumber>
    </recommendedName>
</protein>
<dbReference type="NCBIfam" id="TIGR00069">
    <property type="entry name" value="hisD"/>
    <property type="match status" value="1"/>
</dbReference>
<dbReference type="Pfam" id="PF00815">
    <property type="entry name" value="Histidinol_dh"/>
    <property type="match status" value="1"/>
</dbReference>
<dbReference type="FunFam" id="3.40.50.1980:FF:000026">
    <property type="entry name" value="Histidinol dehydrogenase"/>
    <property type="match status" value="1"/>
</dbReference>
<evidence type="ECO:0000256" key="5">
    <source>
        <dbReference type="ARBA" id="ARBA00022833"/>
    </source>
</evidence>
<reference evidence="15" key="1">
    <citation type="submission" date="2020-08" db="EMBL/GenBank/DDBJ databases">
        <title>Genome public.</title>
        <authorList>
            <person name="Liu C."/>
            <person name="Sun Q."/>
        </authorList>
    </citation>
    <scope>NUCLEOTIDE SEQUENCE</scope>
    <source>
        <strain evidence="15">NSJ-63</strain>
    </source>
</reference>
<dbReference type="Proteomes" id="UP000617951">
    <property type="component" value="Unassembled WGS sequence"/>
</dbReference>